<keyword evidence="6" id="KW-1185">Reference proteome</keyword>
<feature type="region of interest" description="Disordered" evidence="1">
    <location>
        <begin position="1"/>
        <end position="26"/>
    </location>
</feature>
<evidence type="ECO:0000259" key="4">
    <source>
        <dbReference type="Pfam" id="PF11887"/>
    </source>
</evidence>
<dbReference type="InterPro" id="IPR052336">
    <property type="entry name" value="MlaD_Phospholipid_Transporter"/>
</dbReference>
<evidence type="ECO:0000313" key="5">
    <source>
        <dbReference type="EMBL" id="MDT0307950.1"/>
    </source>
</evidence>
<dbReference type="InterPro" id="IPR005693">
    <property type="entry name" value="Mce"/>
</dbReference>
<accession>A0ABU2L8Y0</accession>
<dbReference type="Proteomes" id="UP001183388">
    <property type="component" value="Unassembled WGS sequence"/>
</dbReference>
<dbReference type="EMBL" id="JAVREN010000016">
    <property type="protein sequence ID" value="MDT0307950.1"/>
    <property type="molecule type" value="Genomic_DNA"/>
</dbReference>
<organism evidence="5 6">
    <name type="scientific">Streptomyces boetiae</name>
    <dbReference type="NCBI Taxonomy" id="3075541"/>
    <lineage>
        <taxon>Bacteria</taxon>
        <taxon>Bacillati</taxon>
        <taxon>Actinomycetota</taxon>
        <taxon>Actinomycetes</taxon>
        <taxon>Kitasatosporales</taxon>
        <taxon>Streptomycetaceae</taxon>
        <taxon>Streptomyces</taxon>
    </lineage>
</organism>
<keyword evidence="2" id="KW-0472">Membrane</keyword>
<reference evidence="6" key="1">
    <citation type="submission" date="2023-07" db="EMBL/GenBank/DDBJ databases">
        <title>30 novel species of actinomycetes from the DSMZ collection.</title>
        <authorList>
            <person name="Nouioui I."/>
        </authorList>
    </citation>
    <scope>NUCLEOTIDE SEQUENCE [LARGE SCALE GENOMIC DNA]</scope>
    <source>
        <strain evidence="6">DSM 44917</strain>
    </source>
</reference>
<dbReference type="NCBIfam" id="TIGR00996">
    <property type="entry name" value="Mtu_fam_mce"/>
    <property type="match status" value="1"/>
</dbReference>
<dbReference type="InterPro" id="IPR003399">
    <property type="entry name" value="Mce/MlaD"/>
</dbReference>
<dbReference type="InterPro" id="IPR024516">
    <property type="entry name" value="Mce_C"/>
</dbReference>
<evidence type="ECO:0000256" key="2">
    <source>
        <dbReference type="SAM" id="Phobius"/>
    </source>
</evidence>
<dbReference type="PANTHER" id="PTHR33371:SF19">
    <property type="entry name" value="MCE-FAMILY PROTEIN MCE4A"/>
    <property type="match status" value="1"/>
</dbReference>
<dbReference type="Pfam" id="PF11887">
    <property type="entry name" value="Mce4_CUP1"/>
    <property type="match status" value="1"/>
</dbReference>
<dbReference type="Pfam" id="PF02470">
    <property type="entry name" value="MlaD"/>
    <property type="match status" value="1"/>
</dbReference>
<keyword evidence="2" id="KW-1133">Transmembrane helix</keyword>
<proteinExistence type="predicted"/>
<feature type="transmembrane region" description="Helical" evidence="2">
    <location>
        <begin position="33"/>
        <end position="53"/>
    </location>
</feature>
<protein>
    <submittedName>
        <fullName evidence="5">MCE family protein</fullName>
    </submittedName>
</protein>
<sequence length="435" mass="45952">MTTTAKRPAAQPPAGTPAGPPPVRKQSKVRQRLAGVLFLAIPILLVWLSIAIYNNTFTESVTVVVETGTAGNEMRPTADVKMRGVIIGEVREVEANGEGARLTLALQPDEVDRIPADVAAQLLPTTLFGERYVALVPPGDSTAGERLAEGDVITEDRSSNAVEVNETLDNMLPMLNALQPQRLSAILTAMSQALDGRGTDLGETIVRLDQQLEEINPTLPALNEDISRLVEVTNLYADVDPDLLDALEDFTTTSATVADLRDNLGTLYASVTTVSRDLDAFLTQNQSNIIRLAETSRPTMELIARYSPAFPCTFRTLADFVPVMDRALGAGTDEPGVHINVQVVQPRGSYGPGDTPGYGGGGGPQCYGVPYGGSGGNSPASYTGGEGLGLPNSAQENALVRELLAADGSTGTGDLPEWSSLLAGPAFRGAEVELR</sequence>
<evidence type="ECO:0000259" key="3">
    <source>
        <dbReference type="Pfam" id="PF02470"/>
    </source>
</evidence>
<dbReference type="PANTHER" id="PTHR33371">
    <property type="entry name" value="INTERMEMBRANE PHOSPHOLIPID TRANSPORT SYSTEM BINDING PROTEIN MLAD-RELATED"/>
    <property type="match status" value="1"/>
</dbReference>
<feature type="domain" description="Mce/MlaD" evidence="3">
    <location>
        <begin position="60"/>
        <end position="138"/>
    </location>
</feature>
<evidence type="ECO:0000313" key="6">
    <source>
        <dbReference type="Proteomes" id="UP001183388"/>
    </source>
</evidence>
<gene>
    <name evidence="5" type="ORF">RM780_13385</name>
</gene>
<dbReference type="RefSeq" id="WP_311630902.1">
    <property type="nucleotide sequence ID" value="NZ_JAVREN010000016.1"/>
</dbReference>
<feature type="compositionally biased region" description="Pro residues" evidence="1">
    <location>
        <begin position="10"/>
        <end position="23"/>
    </location>
</feature>
<comment type="caution">
    <text evidence="5">The sequence shown here is derived from an EMBL/GenBank/DDBJ whole genome shotgun (WGS) entry which is preliminary data.</text>
</comment>
<evidence type="ECO:0000256" key="1">
    <source>
        <dbReference type="SAM" id="MobiDB-lite"/>
    </source>
</evidence>
<name>A0ABU2L8Y0_9ACTN</name>
<keyword evidence="2" id="KW-0812">Transmembrane</keyword>
<feature type="domain" description="Mammalian cell entry C-terminal" evidence="4">
    <location>
        <begin position="144"/>
        <end position="364"/>
    </location>
</feature>